<evidence type="ECO:0000313" key="3">
    <source>
        <dbReference type="EMBL" id="KAE8307530.1"/>
    </source>
</evidence>
<keyword evidence="4" id="KW-1185">Reference proteome</keyword>
<reference evidence="4" key="1">
    <citation type="submission" date="2019-04" db="EMBL/GenBank/DDBJ databases">
        <title>Friends and foes A comparative genomics studyof 23 Aspergillus species from section Flavi.</title>
        <authorList>
            <consortium name="DOE Joint Genome Institute"/>
            <person name="Kjaerbolling I."/>
            <person name="Vesth T."/>
            <person name="Frisvad J.C."/>
            <person name="Nybo J.L."/>
            <person name="Theobald S."/>
            <person name="Kildgaard S."/>
            <person name="Isbrandt T."/>
            <person name="Kuo A."/>
            <person name="Sato A."/>
            <person name="Lyhne E.K."/>
            <person name="Kogle M.E."/>
            <person name="Wiebenga A."/>
            <person name="Kun R.S."/>
            <person name="Lubbers R.J."/>
            <person name="Makela M.R."/>
            <person name="Barry K."/>
            <person name="Chovatia M."/>
            <person name="Clum A."/>
            <person name="Daum C."/>
            <person name="Haridas S."/>
            <person name="He G."/>
            <person name="LaButti K."/>
            <person name="Lipzen A."/>
            <person name="Mondo S."/>
            <person name="Riley R."/>
            <person name="Salamov A."/>
            <person name="Simmons B.A."/>
            <person name="Magnuson J.K."/>
            <person name="Henrissat B."/>
            <person name="Mortensen U.H."/>
            <person name="Larsen T.O."/>
            <person name="Devries R.P."/>
            <person name="Grigoriev I.V."/>
            <person name="Machida M."/>
            <person name="Baker S.E."/>
            <person name="Andersen M.R."/>
        </authorList>
    </citation>
    <scope>NUCLEOTIDE SEQUENCE [LARGE SCALE GENOMIC DNA]</scope>
    <source>
        <strain evidence="4">CBS 130015</strain>
    </source>
</reference>
<feature type="non-terminal residue" evidence="3">
    <location>
        <position position="1"/>
    </location>
</feature>
<organism evidence="3 4">
    <name type="scientific">Aspergillus transmontanensis</name>
    <dbReference type="NCBI Taxonomy" id="1034304"/>
    <lineage>
        <taxon>Eukaryota</taxon>
        <taxon>Fungi</taxon>
        <taxon>Dikarya</taxon>
        <taxon>Ascomycota</taxon>
        <taxon>Pezizomycotina</taxon>
        <taxon>Eurotiomycetes</taxon>
        <taxon>Eurotiomycetidae</taxon>
        <taxon>Eurotiales</taxon>
        <taxon>Aspergillaceae</taxon>
        <taxon>Aspergillus</taxon>
        <taxon>Aspergillus subgen. Circumdati</taxon>
    </lineage>
</organism>
<dbReference type="InterPro" id="IPR055560">
    <property type="entry name" value="DUF7136"/>
</dbReference>
<name>A0A5N6VK31_9EURO</name>
<feature type="domain" description="DUF7136" evidence="2">
    <location>
        <begin position="25"/>
        <end position="228"/>
    </location>
</feature>
<dbReference type="AlphaFoldDB" id="A0A5N6VK31"/>
<keyword evidence="1" id="KW-0732">Signal</keyword>
<protein>
    <recommendedName>
        <fullName evidence="2">DUF7136 domain-containing protein</fullName>
    </recommendedName>
</protein>
<feature type="chain" id="PRO_5024965574" description="DUF7136 domain-containing protein" evidence="1">
    <location>
        <begin position="19"/>
        <end position="268"/>
    </location>
</feature>
<accession>A0A5N6VK31</accession>
<feature type="signal peptide" evidence="1">
    <location>
        <begin position="1"/>
        <end position="18"/>
    </location>
</feature>
<dbReference type="EMBL" id="ML738404">
    <property type="protein sequence ID" value="KAE8307530.1"/>
    <property type="molecule type" value="Genomic_DNA"/>
</dbReference>
<dbReference type="Proteomes" id="UP000325433">
    <property type="component" value="Unassembled WGS sequence"/>
</dbReference>
<sequence>MGFLSSLRLLLAVSLVLACSWASITPGVAEVDLIFPRNDSYPPSQLIPIVFAIQNPSVFSSLEPRIRYHVKQHNVTLNEGIHRSGEIKLSRYNYTGSDPYFLYWSIDYLDFEGIFSIYWQLLMFHCTADADFGFLGSPRHESFFSIKNGTSPADFVAATEDDTCDQSLAQAVRVPDVRKVPSSQVWDGPSCAATANLVPTPTPCNVKMDSSAAASISGALTSTACANPFLTALSCPIPTSENAASIVQLPVGGLWTLAVGMLLAYAHA</sequence>
<dbReference type="Pfam" id="PF23584">
    <property type="entry name" value="DUF7136"/>
    <property type="match status" value="1"/>
</dbReference>
<evidence type="ECO:0000256" key="1">
    <source>
        <dbReference type="SAM" id="SignalP"/>
    </source>
</evidence>
<evidence type="ECO:0000313" key="4">
    <source>
        <dbReference type="Proteomes" id="UP000325433"/>
    </source>
</evidence>
<gene>
    <name evidence="3" type="ORF">BDV41DRAFT_584409</name>
</gene>
<evidence type="ECO:0000259" key="2">
    <source>
        <dbReference type="Pfam" id="PF23584"/>
    </source>
</evidence>
<proteinExistence type="predicted"/>